<feature type="compositionally biased region" description="Basic and acidic residues" evidence="1">
    <location>
        <begin position="496"/>
        <end position="512"/>
    </location>
</feature>
<feature type="domain" description="DUF4283" evidence="2">
    <location>
        <begin position="246"/>
        <end position="325"/>
    </location>
</feature>
<feature type="region of interest" description="Disordered" evidence="1">
    <location>
        <begin position="160"/>
        <end position="184"/>
    </location>
</feature>
<dbReference type="PANTHER" id="PTHR31286:SF168">
    <property type="entry name" value="DUF4283 DOMAIN-CONTAINING PROTEIN"/>
    <property type="match status" value="1"/>
</dbReference>
<evidence type="ECO:0000259" key="2">
    <source>
        <dbReference type="Pfam" id="PF14111"/>
    </source>
</evidence>
<dbReference type="Pfam" id="PF14111">
    <property type="entry name" value="DUF4283"/>
    <property type="match status" value="1"/>
</dbReference>
<feature type="compositionally biased region" description="Polar residues" evidence="1">
    <location>
        <begin position="445"/>
        <end position="456"/>
    </location>
</feature>
<evidence type="ECO:0000313" key="4">
    <source>
        <dbReference type="Proteomes" id="UP001164929"/>
    </source>
</evidence>
<dbReference type="InterPro" id="IPR025558">
    <property type="entry name" value="DUF4283"/>
</dbReference>
<evidence type="ECO:0000313" key="3">
    <source>
        <dbReference type="EMBL" id="KAJ6978363.1"/>
    </source>
</evidence>
<dbReference type="AlphaFoldDB" id="A0AAD6M3N4"/>
<dbReference type="Pfam" id="PF03641">
    <property type="entry name" value="Lysine_decarbox"/>
    <property type="match status" value="1"/>
</dbReference>
<feature type="region of interest" description="Disordered" evidence="1">
    <location>
        <begin position="431"/>
        <end position="522"/>
    </location>
</feature>
<dbReference type="Proteomes" id="UP001164929">
    <property type="component" value="Chromosome 11"/>
</dbReference>
<keyword evidence="4" id="KW-1185">Reference proteome</keyword>
<accession>A0AAD6M3N4</accession>
<dbReference type="EMBL" id="JAQIZT010000011">
    <property type="protein sequence ID" value="KAJ6978363.1"/>
    <property type="molecule type" value="Genomic_DNA"/>
</dbReference>
<protein>
    <recommendedName>
        <fullName evidence="2">DUF4283 domain-containing protein</fullName>
    </recommendedName>
</protein>
<dbReference type="InterPro" id="IPR031100">
    <property type="entry name" value="LOG_fam"/>
</dbReference>
<reference evidence="3" key="1">
    <citation type="journal article" date="2023" name="Mol. Ecol. Resour.">
        <title>Chromosome-level genome assembly of a triploid poplar Populus alba 'Berolinensis'.</title>
        <authorList>
            <person name="Chen S."/>
            <person name="Yu Y."/>
            <person name="Wang X."/>
            <person name="Wang S."/>
            <person name="Zhang T."/>
            <person name="Zhou Y."/>
            <person name="He R."/>
            <person name="Meng N."/>
            <person name="Wang Y."/>
            <person name="Liu W."/>
            <person name="Liu Z."/>
            <person name="Liu J."/>
            <person name="Guo Q."/>
            <person name="Huang H."/>
            <person name="Sederoff R.R."/>
            <person name="Wang G."/>
            <person name="Qu G."/>
            <person name="Chen S."/>
        </authorList>
    </citation>
    <scope>NUCLEOTIDE SEQUENCE</scope>
    <source>
        <strain evidence="3">SC-2020</strain>
    </source>
</reference>
<organism evidence="3 4">
    <name type="scientific">Populus alba x Populus x berolinensis</name>
    <dbReference type="NCBI Taxonomy" id="444605"/>
    <lineage>
        <taxon>Eukaryota</taxon>
        <taxon>Viridiplantae</taxon>
        <taxon>Streptophyta</taxon>
        <taxon>Embryophyta</taxon>
        <taxon>Tracheophyta</taxon>
        <taxon>Spermatophyta</taxon>
        <taxon>Magnoliopsida</taxon>
        <taxon>eudicotyledons</taxon>
        <taxon>Gunneridae</taxon>
        <taxon>Pentapetalae</taxon>
        <taxon>rosids</taxon>
        <taxon>fabids</taxon>
        <taxon>Malpighiales</taxon>
        <taxon>Salicaceae</taxon>
        <taxon>Saliceae</taxon>
        <taxon>Populus</taxon>
    </lineage>
</organism>
<feature type="compositionally biased region" description="Polar residues" evidence="1">
    <location>
        <begin position="160"/>
        <end position="182"/>
    </location>
</feature>
<dbReference type="Gene3D" id="3.40.50.450">
    <property type="match status" value="1"/>
</dbReference>
<sequence length="586" mass="64084">MGGVSMDVFLGGSQVLGVVPKALTNGDIIGKTIGEELQVPTMSDRLYTMFNHVDAFIALPGGLGTLKEIFHISSWAQLHIHHKPIGDFKLQSKQRLTPRMAKVQSRSCSPVQSPSPTSIPPRSKVAFADFVNFSSDARVFNPLGSDMNFDHQKMCRGKTKVSNSLHRSKQTVSSPLPAQGHSSMPCPNERIPTTPGIIMPQAGCSQIPLTGSTPGTSHSPSLVHFPGFTSSAACHIQGADVSEPVEKWQFYLVSYVAGKFPGYSAMQSFINRTWQHKVNFSMHDSGWLIFDFSSETEMLDVVGVGPYPIFGRPVVLQIMPDFFDFQFTELTYMPTWVRFPNLPLRCWNHICLSKIASMIGKPIHCDGPTTQMTQISYARVLIEEDLLSDLPFTINVLLPNGNTLVHQLVYESLPRFCKQCKSLGHSTLTCNKGHTTRNRKRPHDNSTCSVRSSPSAKTAAVEKQDPYCAGPSSNFREDPMSTEAAAADLPSTQPPDCKRSKADGSKSIDPGKKANASKVPRRQYLTRSKAAVTSCLGLKPNTPADCGEFPVQLLLFVSDLVIDSLRLASCGCYSIFAPGVGLLTTL</sequence>
<gene>
    <name evidence="3" type="ORF">NC653_026684</name>
</gene>
<evidence type="ECO:0000256" key="1">
    <source>
        <dbReference type="SAM" id="MobiDB-lite"/>
    </source>
</evidence>
<dbReference type="SUPFAM" id="SSF102405">
    <property type="entry name" value="MCP/YpsA-like"/>
    <property type="match status" value="1"/>
</dbReference>
<name>A0AAD6M3N4_9ROSI</name>
<proteinExistence type="predicted"/>
<comment type="caution">
    <text evidence="3">The sequence shown here is derived from an EMBL/GenBank/DDBJ whole genome shotgun (WGS) entry which is preliminary data.</text>
</comment>
<dbReference type="PANTHER" id="PTHR31286">
    <property type="entry name" value="GLYCINE-RICH CELL WALL STRUCTURAL PROTEIN 1.8-LIKE"/>
    <property type="match status" value="1"/>
</dbReference>
<dbReference type="InterPro" id="IPR040256">
    <property type="entry name" value="At4g02000-like"/>
</dbReference>